<evidence type="ECO:0000313" key="3">
    <source>
        <dbReference type="Proteomes" id="UP000321638"/>
    </source>
</evidence>
<dbReference type="Proteomes" id="UP000321638">
    <property type="component" value="Unassembled WGS sequence"/>
</dbReference>
<reference evidence="2 3" key="1">
    <citation type="submission" date="2019-06" db="EMBL/GenBank/DDBJ databases">
        <title>New taxonomy in bacterial strain CC-CFT640, isolated from vineyard.</title>
        <authorList>
            <person name="Lin S.-Y."/>
            <person name="Tsai C.-F."/>
            <person name="Young C.-C."/>
        </authorList>
    </citation>
    <scope>NUCLEOTIDE SEQUENCE [LARGE SCALE GENOMIC DNA]</scope>
    <source>
        <strain evidence="2 3">CC-CFT640</strain>
    </source>
</reference>
<dbReference type="AlphaFoldDB" id="A0A5C8PEW2"/>
<protein>
    <recommendedName>
        <fullName evidence="1">Hedgehog/Intein (Hint) domain-containing protein</fullName>
    </recommendedName>
</protein>
<proteinExistence type="predicted"/>
<organism evidence="2 3">
    <name type="scientific">Vineibacter terrae</name>
    <dbReference type="NCBI Taxonomy" id="2586908"/>
    <lineage>
        <taxon>Bacteria</taxon>
        <taxon>Pseudomonadati</taxon>
        <taxon>Pseudomonadota</taxon>
        <taxon>Alphaproteobacteria</taxon>
        <taxon>Hyphomicrobiales</taxon>
        <taxon>Vineibacter</taxon>
    </lineage>
</organism>
<sequence>MGWRVEPAGSHTAWYSPNADLCLTAWHPVYVDGFLIPIGDLVNGTSITFEAAGGRDTLDFFNIELDRHDILDVQGAFCESLCRAVTERCAPLLRLTGGRSQLRSRMRSVASIVVDRRQPIDIIRDKLARGAQGRLRARSLTFLQADPVATRRLGAFTEKVGTRIGTGRTITGQDGQGPAVADPATGRVFSQLRGCGLRCGPERWSVAQVP</sequence>
<dbReference type="EMBL" id="VDUZ01000035">
    <property type="protein sequence ID" value="TXL72185.1"/>
    <property type="molecule type" value="Genomic_DNA"/>
</dbReference>
<accession>A0A5C8PEW2</accession>
<dbReference type="RefSeq" id="WP_147850007.1">
    <property type="nucleotide sequence ID" value="NZ_VDUZ01000035.1"/>
</dbReference>
<keyword evidence="3" id="KW-1185">Reference proteome</keyword>
<name>A0A5C8PEW2_9HYPH</name>
<evidence type="ECO:0000259" key="1">
    <source>
        <dbReference type="Pfam" id="PF13403"/>
    </source>
</evidence>
<dbReference type="Pfam" id="PF13403">
    <property type="entry name" value="Hint_2"/>
    <property type="match status" value="1"/>
</dbReference>
<dbReference type="OrthoDB" id="7284755at2"/>
<comment type="caution">
    <text evidence="2">The sequence shown here is derived from an EMBL/GenBank/DDBJ whole genome shotgun (WGS) entry which is preliminary data.</text>
</comment>
<evidence type="ECO:0000313" key="2">
    <source>
        <dbReference type="EMBL" id="TXL72185.1"/>
    </source>
</evidence>
<gene>
    <name evidence="2" type="ORF">FHP25_26515</name>
</gene>
<dbReference type="InterPro" id="IPR028992">
    <property type="entry name" value="Hedgehog/Intein_dom"/>
</dbReference>
<feature type="domain" description="Hedgehog/Intein (Hint)" evidence="1">
    <location>
        <begin position="17"/>
        <end position="82"/>
    </location>
</feature>